<comment type="caution">
    <text evidence="3">The sequence shown here is derived from an EMBL/GenBank/DDBJ whole genome shotgun (WGS) entry which is preliminary data.</text>
</comment>
<organism evidence="3 4">
    <name type="scientific">Paramecium primaurelia</name>
    <dbReference type="NCBI Taxonomy" id="5886"/>
    <lineage>
        <taxon>Eukaryota</taxon>
        <taxon>Sar</taxon>
        <taxon>Alveolata</taxon>
        <taxon>Ciliophora</taxon>
        <taxon>Intramacronucleata</taxon>
        <taxon>Oligohymenophorea</taxon>
        <taxon>Peniculida</taxon>
        <taxon>Parameciidae</taxon>
        <taxon>Paramecium</taxon>
    </lineage>
</organism>
<dbReference type="PANTHER" id="PTHR12882:SF1">
    <property type="entry name" value="TRANSCRIPTION ELONGATION FACTOR SPT4"/>
    <property type="match status" value="1"/>
</dbReference>
<proteinExistence type="predicted"/>
<evidence type="ECO:0000259" key="2">
    <source>
        <dbReference type="SMART" id="SM01389"/>
    </source>
</evidence>
<dbReference type="SMART" id="SM01389">
    <property type="entry name" value="Spt4"/>
    <property type="match status" value="1"/>
</dbReference>
<evidence type="ECO:0000313" key="4">
    <source>
        <dbReference type="Proteomes" id="UP000688137"/>
    </source>
</evidence>
<sequence>MNNSDSGQESQEEKSFAIPKQIKDLRACQYCGLLLTLEQWNKITQCLNGCSADQTKLFSGIICVMKPSKSWVIKKLGNSKNIHPGLYAIDVQAE</sequence>
<dbReference type="OMA" id="NSKNIHP"/>
<dbReference type="InterPro" id="IPR022800">
    <property type="entry name" value="Spt4/RpoE2_Znf"/>
</dbReference>
<dbReference type="InterPro" id="IPR009287">
    <property type="entry name" value="Spt4"/>
</dbReference>
<feature type="domain" description="Spt4/RpoE2 zinc finger" evidence="2">
    <location>
        <begin position="25"/>
        <end position="92"/>
    </location>
</feature>
<dbReference type="FunFam" id="3.30.40.210:FF:000014">
    <property type="entry name" value="Transcription initiation protein, putative"/>
    <property type="match status" value="1"/>
</dbReference>
<dbReference type="GO" id="GO:0008270">
    <property type="term" value="F:zinc ion binding"/>
    <property type="evidence" value="ECO:0007669"/>
    <property type="project" value="InterPro"/>
</dbReference>
<dbReference type="GO" id="GO:0032044">
    <property type="term" value="C:DSIF complex"/>
    <property type="evidence" value="ECO:0007669"/>
    <property type="project" value="TreeGrafter"/>
</dbReference>
<protein>
    <recommendedName>
        <fullName evidence="2">Spt4/RpoE2 zinc finger domain-containing protein</fullName>
    </recommendedName>
</protein>
<evidence type="ECO:0000313" key="3">
    <source>
        <dbReference type="EMBL" id="CAD8109460.1"/>
    </source>
</evidence>
<dbReference type="PANTHER" id="PTHR12882">
    <property type="entry name" value="SUPPRESSOR OF TY 4"/>
    <property type="match status" value="1"/>
</dbReference>
<keyword evidence="1" id="KW-0804">Transcription</keyword>
<evidence type="ECO:0000256" key="1">
    <source>
        <dbReference type="ARBA" id="ARBA00023163"/>
    </source>
</evidence>
<dbReference type="GO" id="GO:0000993">
    <property type="term" value="F:RNA polymerase II complex binding"/>
    <property type="evidence" value="ECO:0007669"/>
    <property type="project" value="TreeGrafter"/>
</dbReference>
<dbReference type="GO" id="GO:0140673">
    <property type="term" value="P:transcription elongation-coupled chromatin remodeling"/>
    <property type="evidence" value="ECO:0007669"/>
    <property type="project" value="InterPro"/>
</dbReference>
<accession>A0A8S1Q1Q1</accession>
<dbReference type="AlphaFoldDB" id="A0A8S1Q1Q1"/>
<name>A0A8S1Q1Q1_PARPR</name>
<dbReference type="EMBL" id="CAJJDM010000144">
    <property type="protein sequence ID" value="CAD8109460.1"/>
    <property type="molecule type" value="Genomic_DNA"/>
</dbReference>
<dbReference type="Proteomes" id="UP000688137">
    <property type="component" value="Unassembled WGS sequence"/>
</dbReference>
<reference evidence="3" key="1">
    <citation type="submission" date="2021-01" db="EMBL/GenBank/DDBJ databases">
        <authorList>
            <consortium name="Genoscope - CEA"/>
            <person name="William W."/>
        </authorList>
    </citation>
    <scope>NUCLEOTIDE SEQUENCE</scope>
</reference>
<keyword evidence="4" id="KW-1185">Reference proteome</keyword>
<dbReference type="Pfam" id="PF06093">
    <property type="entry name" value="Spt4"/>
    <property type="match status" value="1"/>
</dbReference>
<dbReference type="GO" id="GO:0006355">
    <property type="term" value="P:regulation of DNA-templated transcription"/>
    <property type="evidence" value="ECO:0007669"/>
    <property type="project" value="InterPro"/>
</dbReference>
<gene>
    <name evidence="3" type="ORF">PPRIM_AZ9-3.1.T1400154</name>
</gene>